<keyword evidence="2 4" id="KW-0378">Hydrolase</keyword>
<keyword evidence="6" id="KW-1185">Reference proteome</keyword>
<sequence>MGISFEAIPAKIEEPINSEAPQTQTMQNALRKAQLVKDKVDKDALVVSADTIVVLDNHILGKPADTEEAGNYLRLLSGRTHSVFTGICVYYNEIANINYEQTFVTFAELSETEIDSYLATGEPLDKAGAYGIQGFGAQFVTKVEGCYFNVMGFPIRLFYEMLKTILVEEEQ</sequence>
<dbReference type="InterPro" id="IPR029001">
    <property type="entry name" value="ITPase-like_fam"/>
</dbReference>
<dbReference type="SUPFAM" id="SSF52972">
    <property type="entry name" value="ITPase-like"/>
    <property type="match status" value="1"/>
</dbReference>
<comment type="catalytic activity">
    <reaction evidence="4">
        <text>a ribonucleoside 5'-triphosphate + H2O = a ribonucleoside 5'-phosphate + diphosphate + H(+)</text>
        <dbReference type="Rhea" id="RHEA:23996"/>
        <dbReference type="ChEBI" id="CHEBI:15377"/>
        <dbReference type="ChEBI" id="CHEBI:15378"/>
        <dbReference type="ChEBI" id="CHEBI:33019"/>
        <dbReference type="ChEBI" id="CHEBI:58043"/>
        <dbReference type="ChEBI" id="CHEBI:61557"/>
        <dbReference type="EC" id="3.6.1.9"/>
    </reaction>
</comment>
<proteinExistence type="inferred from homology"/>
<evidence type="ECO:0000313" key="5">
    <source>
        <dbReference type="EMBL" id="CAO80865.1"/>
    </source>
</evidence>
<comment type="catalytic activity">
    <reaction evidence="4">
        <text>a 2'-deoxyribonucleoside 5'-triphosphate + H2O = a 2'-deoxyribonucleoside 5'-phosphate + diphosphate + H(+)</text>
        <dbReference type="Rhea" id="RHEA:44644"/>
        <dbReference type="ChEBI" id="CHEBI:15377"/>
        <dbReference type="ChEBI" id="CHEBI:15378"/>
        <dbReference type="ChEBI" id="CHEBI:33019"/>
        <dbReference type="ChEBI" id="CHEBI:61560"/>
        <dbReference type="ChEBI" id="CHEBI:65317"/>
        <dbReference type="EC" id="3.6.1.9"/>
    </reaction>
</comment>
<dbReference type="GO" id="GO:0005737">
    <property type="term" value="C:cytoplasm"/>
    <property type="evidence" value="ECO:0007669"/>
    <property type="project" value="UniProtKB-SubCell"/>
</dbReference>
<comment type="similarity">
    <text evidence="4">Belongs to the Maf family.</text>
</comment>
<dbReference type="HOGENOM" id="CLU_040416_0_0_0"/>
<evidence type="ECO:0000313" key="6">
    <source>
        <dbReference type="Proteomes" id="UP000002019"/>
    </source>
</evidence>
<dbReference type="PANTHER" id="PTHR43213">
    <property type="entry name" value="BIFUNCTIONAL DTTP/UTP PYROPHOSPHATASE/METHYLTRANSFERASE PROTEIN-RELATED"/>
    <property type="match status" value="1"/>
</dbReference>
<dbReference type="STRING" id="459349.CLOAM0993"/>
<dbReference type="Pfam" id="PF02545">
    <property type="entry name" value="Maf"/>
    <property type="match status" value="1"/>
</dbReference>
<dbReference type="HAMAP" id="MF_00528">
    <property type="entry name" value="Maf"/>
    <property type="match status" value="1"/>
</dbReference>
<evidence type="ECO:0000256" key="3">
    <source>
        <dbReference type="ARBA" id="ARBA00023080"/>
    </source>
</evidence>
<accession>B0VHQ0</accession>
<dbReference type="CDD" id="cd00555">
    <property type="entry name" value="Maf"/>
    <property type="match status" value="1"/>
</dbReference>
<evidence type="ECO:0000256" key="1">
    <source>
        <dbReference type="ARBA" id="ARBA00001968"/>
    </source>
</evidence>
<protein>
    <recommendedName>
        <fullName evidence="4">Nucleoside triphosphate pyrophosphatase</fullName>
        <ecNumber evidence="4">3.6.1.9</ecNumber>
    </recommendedName>
    <alternativeName>
        <fullName evidence="4">Nucleotide pyrophosphatase</fullName>
        <shortName evidence="4">Nucleotide PPase</shortName>
    </alternativeName>
</protein>
<dbReference type="GO" id="GO:0047429">
    <property type="term" value="F:nucleoside triphosphate diphosphatase activity"/>
    <property type="evidence" value="ECO:0007669"/>
    <property type="project" value="UniProtKB-EC"/>
</dbReference>
<dbReference type="InterPro" id="IPR003697">
    <property type="entry name" value="Maf-like"/>
</dbReference>
<keyword evidence="4" id="KW-0963">Cytoplasm</keyword>
<organism evidence="5 6">
    <name type="scientific">Cloacimonas acidaminovorans (strain Evry)</name>
    <dbReference type="NCBI Taxonomy" id="459349"/>
    <lineage>
        <taxon>Bacteria</taxon>
        <taxon>Pseudomonadati</taxon>
        <taxon>Candidatus Cloacimonadota</taxon>
        <taxon>Candidatus Cloacimonadia</taxon>
        <taxon>Candidatus Cloacimonadales</taxon>
        <taxon>Candidatus Cloacimonadaceae</taxon>
        <taxon>Candidatus Cloacimonas</taxon>
    </lineage>
</organism>
<comment type="function">
    <text evidence="4">Nucleoside triphosphate pyrophosphatase. May have a dual role in cell division arrest and in preventing the incorporation of modified nucleotides into cellular nucleic acids.</text>
</comment>
<evidence type="ECO:0000256" key="4">
    <source>
        <dbReference type="HAMAP-Rule" id="MF_00528"/>
    </source>
</evidence>
<gene>
    <name evidence="5" type="primary">maf</name>
    <name evidence="5" type="ordered locus">CLOAM0993</name>
</gene>
<feature type="active site" description="Proton acceptor" evidence="4">
    <location>
        <position position="50"/>
    </location>
</feature>
<comment type="subcellular location">
    <subcellularLocation>
        <location evidence="4">Cytoplasm</location>
    </subcellularLocation>
</comment>
<dbReference type="NCBIfam" id="TIGR00172">
    <property type="entry name" value="maf"/>
    <property type="match status" value="1"/>
</dbReference>
<dbReference type="PANTHER" id="PTHR43213:SF5">
    <property type="entry name" value="BIFUNCTIONAL DTTP_UTP PYROPHOSPHATASE_METHYLTRANSFERASE PROTEIN-RELATED"/>
    <property type="match status" value="1"/>
</dbReference>
<dbReference type="EMBL" id="CU466930">
    <property type="protein sequence ID" value="CAO80865.1"/>
    <property type="molecule type" value="Genomic_DNA"/>
</dbReference>
<dbReference type="EC" id="3.6.1.9" evidence="4"/>
<dbReference type="Gene3D" id="3.90.950.10">
    <property type="match status" value="1"/>
</dbReference>
<dbReference type="GO" id="GO:0009117">
    <property type="term" value="P:nucleotide metabolic process"/>
    <property type="evidence" value="ECO:0007669"/>
    <property type="project" value="UniProtKB-KW"/>
</dbReference>
<evidence type="ECO:0000256" key="2">
    <source>
        <dbReference type="ARBA" id="ARBA00022801"/>
    </source>
</evidence>
<comment type="cofactor">
    <cofactor evidence="1 4">
        <name>a divalent metal cation</name>
        <dbReference type="ChEBI" id="CHEBI:60240"/>
    </cofactor>
</comment>
<dbReference type="PIRSF" id="PIRSF006305">
    <property type="entry name" value="Maf"/>
    <property type="match status" value="1"/>
</dbReference>
<dbReference type="eggNOG" id="COG0424">
    <property type="taxonomic scope" value="Bacteria"/>
</dbReference>
<dbReference type="Proteomes" id="UP000002019">
    <property type="component" value="Chromosome"/>
</dbReference>
<name>B0VHQ0_CLOAI</name>
<reference evidence="5 6" key="1">
    <citation type="journal article" date="2008" name="J. Bacteriol.">
        <title>'Candidatus Cloacamonas acidaminovorans': genome sequence reconstruction provides a first glimpse of a new bacterial division.</title>
        <authorList>
            <person name="Pelletier E."/>
            <person name="Kreimeyer A."/>
            <person name="Bocs S."/>
            <person name="Rouy Z."/>
            <person name="Gyapay G."/>
            <person name="Chouari R."/>
            <person name="Riviere D."/>
            <person name="Ganesan A."/>
            <person name="Daegelen P."/>
            <person name="Sghir A."/>
            <person name="Cohen G.N."/>
            <person name="Medigue C."/>
            <person name="Weissenbach J."/>
            <person name="Le Paslier D."/>
        </authorList>
    </citation>
    <scope>NUCLEOTIDE SEQUENCE [LARGE SCALE GENOMIC DNA]</scope>
    <source>
        <strain evidence="6">Evry</strain>
    </source>
</reference>
<dbReference type="AlphaFoldDB" id="B0VHQ0"/>
<keyword evidence="3 4" id="KW-0546">Nucleotide metabolism</keyword>
<comment type="caution">
    <text evidence="4">Lacks conserved residue(s) required for the propagation of feature annotation.</text>
</comment>
<dbReference type="KEGG" id="caci:CLOAM0993"/>